<reference evidence="2" key="1">
    <citation type="submission" date="2023-03" db="EMBL/GenBank/DDBJ databases">
        <title>Massive genome expansion in bonnet fungi (Mycena s.s.) driven by repeated elements and novel gene families across ecological guilds.</title>
        <authorList>
            <consortium name="Lawrence Berkeley National Laboratory"/>
            <person name="Harder C.B."/>
            <person name="Miyauchi S."/>
            <person name="Viragh M."/>
            <person name="Kuo A."/>
            <person name="Thoen E."/>
            <person name="Andreopoulos B."/>
            <person name="Lu D."/>
            <person name="Skrede I."/>
            <person name="Drula E."/>
            <person name="Henrissat B."/>
            <person name="Morin E."/>
            <person name="Kohler A."/>
            <person name="Barry K."/>
            <person name="LaButti K."/>
            <person name="Morin E."/>
            <person name="Salamov A."/>
            <person name="Lipzen A."/>
            <person name="Mereny Z."/>
            <person name="Hegedus B."/>
            <person name="Baldrian P."/>
            <person name="Stursova M."/>
            <person name="Weitz H."/>
            <person name="Taylor A."/>
            <person name="Grigoriev I.V."/>
            <person name="Nagy L.G."/>
            <person name="Martin F."/>
            <person name="Kauserud H."/>
        </authorList>
    </citation>
    <scope>NUCLEOTIDE SEQUENCE</scope>
    <source>
        <strain evidence="2">CBHHK002</strain>
    </source>
</reference>
<evidence type="ECO:0000256" key="1">
    <source>
        <dbReference type="SAM" id="MobiDB-lite"/>
    </source>
</evidence>
<feature type="region of interest" description="Disordered" evidence="1">
    <location>
        <begin position="175"/>
        <end position="200"/>
    </location>
</feature>
<accession>A0AAD6ZEN4</accession>
<evidence type="ECO:0000313" key="3">
    <source>
        <dbReference type="Proteomes" id="UP001218218"/>
    </source>
</evidence>
<comment type="caution">
    <text evidence="2">The sequence shown here is derived from an EMBL/GenBank/DDBJ whole genome shotgun (WGS) entry which is preliminary data.</text>
</comment>
<sequence length="238" mass="26934">MTPKHPRSPSAEPSRRRRHTTGAPSSPFSFSYPYVSLSTPSCPSDSPSNPFGRTHTWNLLQTLPPPTSFSKHLPLRFQYIKRGVSRENLEGIYRIVQVPQSYTLVHLRSLIGFLFGGAYGQIPPDDDDEDVPGHVFELKNDMSLYPSSIRPGQIMCGNTWTYSSNALDPYLYYPDWEPEDSPEDSPATKTPENIEEDVDDERKWTAEEDLTVAHVWIEGGDISRGVVYVSARHSLCFR</sequence>
<proteinExistence type="predicted"/>
<dbReference type="AlphaFoldDB" id="A0AAD6ZEN4"/>
<organism evidence="2 3">
    <name type="scientific">Mycena albidolilacea</name>
    <dbReference type="NCBI Taxonomy" id="1033008"/>
    <lineage>
        <taxon>Eukaryota</taxon>
        <taxon>Fungi</taxon>
        <taxon>Dikarya</taxon>
        <taxon>Basidiomycota</taxon>
        <taxon>Agaricomycotina</taxon>
        <taxon>Agaricomycetes</taxon>
        <taxon>Agaricomycetidae</taxon>
        <taxon>Agaricales</taxon>
        <taxon>Marasmiineae</taxon>
        <taxon>Mycenaceae</taxon>
        <taxon>Mycena</taxon>
    </lineage>
</organism>
<dbReference type="EMBL" id="JARIHO010000055">
    <property type="protein sequence ID" value="KAJ7319107.1"/>
    <property type="molecule type" value="Genomic_DNA"/>
</dbReference>
<protein>
    <submittedName>
        <fullName evidence="2">Uncharacterized protein</fullName>
    </submittedName>
</protein>
<evidence type="ECO:0000313" key="2">
    <source>
        <dbReference type="EMBL" id="KAJ7319107.1"/>
    </source>
</evidence>
<name>A0AAD6ZEN4_9AGAR</name>
<dbReference type="Proteomes" id="UP001218218">
    <property type="component" value="Unassembled WGS sequence"/>
</dbReference>
<keyword evidence="3" id="KW-1185">Reference proteome</keyword>
<gene>
    <name evidence="2" type="ORF">DFH08DRAFT_891550</name>
</gene>
<feature type="region of interest" description="Disordered" evidence="1">
    <location>
        <begin position="1"/>
        <end position="30"/>
    </location>
</feature>